<proteinExistence type="predicted"/>
<feature type="transmembrane region" description="Helical" evidence="2">
    <location>
        <begin position="95"/>
        <end position="118"/>
    </location>
</feature>
<dbReference type="EMBL" id="CM035433">
    <property type="protein sequence ID" value="KAH7293080.1"/>
    <property type="molecule type" value="Genomic_DNA"/>
</dbReference>
<protein>
    <submittedName>
        <fullName evidence="3">Uncharacterized protein</fullName>
    </submittedName>
</protein>
<evidence type="ECO:0000256" key="2">
    <source>
        <dbReference type="SAM" id="Phobius"/>
    </source>
</evidence>
<keyword evidence="2" id="KW-0812">Transmembrane</keyword>
<accession>A0A8T2RAQ3</accession>
<feature type="region of interest" description="Disordered" evidence="1">
    <location>
        <begin position="55"/>
        <end position="78"/>
    </location>
</feature>
<evidence type="ECO:0000256" key="1">
    <source>
        <dbReference type="SAM" id="MobiDB-lite"/>
    </source>
</evidence>
<keyword evidence="2" id="KW-0472">Membrane</keyword>
<dbReference type="AlphaFoldDB" id="A0A8T2RAQ3"/>
<evidence type="ECO:0000313" key="3">
    <source>
        <dbReference type="EMBL" id="KAH7293080.1"/>
    </source>
</evidence>
<keyword evidence="4" id="KW-1185">Reference proteome</keyword>
<reference evidence="3" key="1">
    <citation type="submission" date="2021-08" db="EMBL/GenBank/DDBJ databases">
        <title>WGS assembly of Ceratopteris richardii.</title>
        <authorList>
            <person name="Marchant D.B."/>
            <person name="Chen G."/>
            <person name="Jenkins J."/>
            <person name="Shu S."/>
            <person name="Leebens-Mack J."/>
            <person name="Grimwood J."/>
            <person name="Schmutz J."/>
            <person name="Soltis P."/>
            <person name="Soltis D."/>
            <person name="Chen Z.-H."/>
        </authorList>
    </citation>
    <scope>NUCLEOTIDE SEQUENCE</scope>
    <source>
        <strain evidence="3">Whitten #5841</strain>
        <tissue evidence="3">Leaf</tissue>
    </source>
</reference>
<sequence length="123" mass="13736">MFLALHQFHNCTRSISCSCKIFPTEMASTSLVRMTPIADRLTEVRQIVAEYEAGSLEESSRQQGDAPQETSLQQGGAASPQRGAAFCRCSKFPIWLQYVLCFLAIILLILGIVLVIFFDKLVY</sequence>
<gene>
    <name evidence="3" type="ORF">KP509_28G011000</name>
</gene>
<evidence type="ECO:0000313" key="4">
    <source>
        <dbReference type="Proteomes" id="UP000825935"/>
    </source>
</evidence>
<feature type="compositionally biased region" description="Polar residues" evidence="1">
    <location>
        <begin position="61"/>
        <end position="76"/>
    </location>
</feature>
<organism evidence="3 4">
    <name type="scientific">Ceratopteris richardii</name>
    <name type="common">Triangle waterfern</name>
    <dbReference type="NCBI Taxonomy" id="49495"/>
    <lineage>
        <taxon>Eukaryota</taxon>
        <taxon>Viridiplantae</taxon>
        <taxon>Streptophyta</taxon>
        <taxon>Embryophyta</taxon>
        <taxon>Tracheophyta</taxon>
        <taxon>Polypodiopsida</taxon>
        <taxon>Polypodiidae</taxon>
        <taxon>Polypodiales</taxon>
        <taxon>Pteridineae</taxon>
        <taxon>Pteridaceae</taxon>
        <taxon>Parkerioideae</taxon>
        <taxon>Ceratopteris</taxon>
    </lineage>
</organism>
<name>A0A8T2RAQ3_CERRI</name>
<dbReference type="Proteomes" id="UP000825935">
    <property type="component" value="Chromosome 28"/>
</dbReference>
<comment type="caution">
    <text evidence="3">The sequence shown here is derived from an EMBL/GenBank/DDBJ whole genome shotgun (WGS) entry which is preliminary data.</text>
</comment>
<keyword evidence="2" id="KW-1133">Transmembrane helix</keyword>